<dbReference type="Proteomes" id="UP001148662">
    <property type="component" value="Unassembled WGS sequence"/>
</dbReference>
<evidence type="ECO:0000313" key="2">
    <source>
        <dbReference type="Proteomes" id="UP001148662"/>
    </source>
</evidence>
<protein>
    <submittedName>
        <fullName evidence="1">Uncharacterized protein</fullName>
    </submittedName>
</protein>
<accession>A0ACC1SWM5</accession>
<keyword evidence="2" id="KW-1185">Reference proteome</keyword>
<comment type="caution">
    <text evidence="1">The sequence shown here is derived from an EMBL/GenBank/DDBJ whole genome shotgun (WGS) entry which is preliminary data.</text>
</comment>
<name>A0ACC1SWM5_9APHY</name>
<evidence type="ECO:0000313" key="1">
    <source>
        <dbReference type="EMBL" id="KAJ3548013.1"/>
    </source>
</evidence>
<gene>
    <name evidence="1" type="ORF">NM688_g5347</name>
</gene>
<proteinExistence type="predicted"/>
<organism evidence="1 2">
    <name type="scientific">Phlebia brevispora</name>
    <dbReference type="NCBI Taxonomy" id="194682"/>
    <lineage>
        <taxon>Eukaryota</taxon>
        <taxon>Fungi</taxon>
        <taxon>Dikarya</taxon>
        <taxon>Basidiomycota</taxon>
        <taxon>Agaricomycotina</taxon>
        <taxon>Agaricomycetes</taxon>
        <taxon>Polyporales</taxon>
        <taxon>Meruliaceae</taxon>
        <taxon>Phlebia</taxon>
    </lineage>
</organism>
<reference evidence="1" key="1">
    <citation type="submission" date="2022-07" db="EMBL/GenBank/DDBJ databases">
        <title>Genome Sequence of Phlebia brevispora.</title>
        <authorList>
            <person name="Buettner E."/>
        </authorList>
    </citation>
    <scope>NUCLEOTIDE SEQUENCE</scope>
    <source>
        <strain evidence="1">MPL23</strain>
    </source>
</reference>
<dbReference type="EMBL" id="JANHOG010000974">
    <property type="protein sequence ID" value="KAJ3548013.1"/>
    <property type="molecule type" value="Genomic_DNA"/>
</dbReference>
<sequence>MLAVPRAPEAKKLLGESVEESRAKRVEKQQSRYRDRGGIFVPADSNPLLDILLARGVNGESPTKSLARSTRRNGTNTSSPVKGKRKVALTDDVAQGNGSRGEKKDNNAKARSRPKSTRQAASKAARGRKPNANVDIEANGEPVAGPSNVRGVKRNTKQGTRSARTKPKPLPTEADDDDDRPLGRSRKSKGKSADVAALNDPSDSGHHDAAEREGKQPSKSRNERKCGTERGDPDSDGDEPPAQKAKVKGKRKTPSGKADGKTGQETAEEPIPADVADAAEASDSKLTKGKQKAVDDASDVHIDKPERRPVTKAKRKIAPAKHDDQDADARPVPKPKGHKRTANRKRKAADTTAIDEVRQKTPLDTSEKLRSPESSPSLPVPRRHLTTLTSIHGASGSSELAAVEHESQTRPASVRRKRPYMYISSDSESEDDVPLRKAKPPSKAVKRDTETAREAKRAKTDKEAAADEGSESKPSEKKRRGGQTKTGRARRKKDGGGSGTEEGPADDR</sequence>